<sequence>MLELDTELVKINHINARNEKHGDEAVLAVDLKLQARMSNDVLSLFSPMLKQSFYHKDESVQGDLVTDAGYLPNLKHPSIGPVKWAGDWDHQRLAIHNGVRKQDDIVLGDAKINKLAFDLQEGGTVFVAFRVQAHPDEKTSAKLLALLGQEVHMSLGVDEDAQGLVD</sequence>
<reference evidence="1" key="2">
    <citation type="submission" date="2022-05" db="EMBL/GenBank/DDBJ databases">
        <authorList>
            <person name="Kunte H.-J."/>
        </authorList>
    </citation>
    <scope>NUCLEOTIDE SEQUENCE</scope>
    <source>
        <strain evidence="1">G5</strain>
    </source>
</reference>
<dbReference type="AlphaFoldDB" id="A0AAE9HYA0"/>
<name>A0AAE9HYA0_9BURK</name>
<accession>A0AAE9HYA0</accession>
<protein>
    <submittedName>
        <fullName evidence="1">Uncharacterized protein</fullName>
    </submittedName>
</protein>
<organism evidence="1 2">
    <name type="scientific">Cupriavidus campinensis</name>
    <dbReference type="NCBI Taxonomy" id="151783"/>
    <lineage>
        <taxon>Bacteria</taxon>
        <taxon>Pseudomonadati</taxon>
        <taxon>Pseudomonadota</taxon>
        <taxon>Betaproteobacteria</taxon>
        <taxon>Burkholderiales</taxon>
        <taxon>Burkholderiaceae</taxon>
        <taxon>Cupriavidus</taxon>
    </lineage>
</organism>
<evidence type="ECO:0000313" key="2">
    <source>
        <dbReference type="Proteomes" id="UP001056132"/>
    </source>
</evidence>
<dbReference type="EMBL" id="CP097330">
    <property type="protein sequence ID" value="URF03008.1"/>
    <property type="molecule type" value="Genomic_DNA"/>
</dbReference>
<reference evidence="1" key="1">
    <citation type="journal article" date="2022" name="Microbiol. Resour. Announc.">
        <title>Genome Sequence of Cupriavidus campinensis Strain G5, a Member of a Bacterial Consortium Capable of Polyethylene Degradation.</title>
        <authorList>
            <person name="Schneider B."/>
            <person name="Pfeiffer F."/>
            <person name="Dyall-Smith M."/>
            <person name="Kunte H.J."/>
        </authorList>
    </citation>
    <scope>NUCLEOTIDE SEQUENCE</scope>
    <source>
        <strain evidence="1">G5</strain>
    </source>
</reference>
<dbReference type="Proteomes" id="UP001056132">
    <property type="component" value="Chromosome 1"/>
</dbReference>
<gene>
    <name evidence="1" type="ORF">M5D45_10615</name>
</gene>
<dbReference type="RefSeq" id="WP_250024646.1">
    <property type="nucleotide sequence ID" value="NZ_CP097330.1"/>
</dbReference>
<proteinExistence type="predicted"/>
<dbReference type="KEGG" id="ccam:M5D45_10615"/>
<evidence type="ECO:0000313" key="1">
    <source>
        <dbReference type="EMBL" id="URF03008.1"/>
    </source>
</evidence>